<evidence type="ECO:0000256" key="5">
    <source>
        <dbReference type="ARBA" id="ARBA00023015"/>
    </source>
</evidence>
<comment type="subunit">
    <text evidence="7">Monomer. Binds directly to the core enzyme of the DNA-dependent RNA polymerase and to nascent RNA.</text>
</comment>
<organism evidence="10 11">
    <name type="scientific">Candidatus Promineifilum breve</name>
    <dbReference type="NCBI Taxonomy" id="1806508"/>
    <lineage>
        <taxon>Bacteria</taxon>
        <taxon>Bacillati</taxon>
        <taxon>Chloroflexota</taxon>
        <taxon>Ardenticatenia</taxon>
        <taxon>Candidatus Promineifilales</taxon>
        <taxon>Candidatus Promineifilaceae</taxon>
        <taxon>Candidatus Promineifilum</taxon>
    </lineage>
</organism>
<dbReference type="FunFam" id="3.30.300.20:FF:000002">
    <property type="entry name" value="Transcription termination/antitermination protein NusA"/>
    <property type="match status" value="1"/>
</dbReference>
<reference evidence="10" key="1">
    <citation type="submission" date="2016-01" db="EMBL/GenBank/DDBJ databases">
        <authorList>
            <person name="Mcilroy J.S."/>
            <person name="Karst M S."/>
            <person name="Albertsen M."/>
        </authorList>
    </citation>
    <scope>NUCLEOTIDE SEQUENCE</scope>
    <source>
        <strain evidence="10">Cfx-K</strain>
    </source>
</reference>
<dbReference type="InterPro" id="IPR012340">
    <property type="entry name" value="NA-bd_OB-fold"/>
</dbReference>
<dbReference type="InterPro" id="IPR025249">
    <property type="entry name" value="TF_NusA_KH_1st"/>
</dbReference>
<keyword evidence="3 7" id="KW-0889">Transcription antitermination</keyword>
<dbReference type="CDD" id="cd04455">
    <property type="entry name" value="S1_NusA"/>
    <property type="match status" value="1"/>
</dbReference>
<dbReference type="OrthoDB" id="9807233at2"/>
<proteinExistence type="inferred from homology"/>
<dbReference type="CDD" id="cd02134">
    <property type="entry name" value="KH-II_NusA_rpt1"/>
    <property type="match status" value="1"/>
</dbReference>
<dbReference type="SUPFAM" id="SSF47789">
    <property type="entry name" value="C-terminal domain of RNA polymerase alpha subunit"/>
    <property type="match status" value="1"/>
</dbReference>
<dbReference type="GO" id="GO:0003677">
    <property type="term" value="F:DNA binding"/>
    <property type="evidence" value="ECO:0007669"/>
    <property type="project" value="InterPro"/>
</dbReference>
<dbReference type="PROSITE" id="PS50126">
    <property type="entry name" value="S1"/>
    <property type="match status" value="1"/>
</dbReference>
<evidence type="ECO:0000256" key="4">
    <source>
        <dbReference type="ARBA" id="ARBA00022884"/>
    </source>
</evidence>
<dbReference type="Gene3D" id="1.10.150.20">
    <property type="entry name" value="5' to 3' exonuclease, C-terminal subdomain"/>
    <property type="match status" value="1"/>
</dbReference>
<keyword evidence="6 7" id="KW-0804">Transcription</keyword>
<comment type="subcellular location">
    <subcellularLocation>
        <location evidence="7">Cytoplasm</location>
    </subcellularLocation>
</comment>
<name>A0A160T572_9CHLR</name>
<dbReference type="AlphaFoldDB" id="A0A160T572"/>
<dbReference type="InterPro" id="IPR009019">
    <property type="entry name" value="KH_sf_prok-type"/>
</dbReference>
<protein>
    <recommendedName>
        <fullName evidence="7">Transcription termination/antitermination protein NusA</fullName>
    </recommendedName>
</protein>
<dbReference type="EMBL" id="LN890655">
    <property type="protein sequence ID" value="CUS03975.2"/>
    <property type="molecule type" value="Genomic_DNA"/>
</dbReference>
<dbReference type="SUPFAM" id="SSF50249">
    <property type="entry name" value="Nucleic acid-binding proteins"/>
    <property type="match status" value="1"/>
</dbReference>
<dbReference type="PROSITE" id="PS50084">
    <property type="entry name" value="KH_TYPE_1"/>
    <property type="match status" value="1"/>
</dbReference>
<gene>
    <name evidence="7 10" type="primary">nusA</name>
    <name evidence="10" type="ORF">CFX0092_A2097</name>
</gene>
<dbReference type="InterPro" id="IPR011260">
    <property type="entry name" value="RNAP_asu_C"/>
</dbReference>
<comment type="function">
    <text evidence="7">Participates in both transcription termination and antitermination.</text>
</comment>
<dbReference type="RefSeq" id="WP_095043381.1">
    <property type="nucleotide sequence ID" value="NZ_LN890655.1"/>
</dbReference>
<evidence type="ECO:0000256" key="8">
    <source>
        <dbReference type="SAM" id="MobiDB-lite"/>
    </source>
</evidence>
<dbReference type="PANTHER" id="PTHR22648:SF0">
    <property type="entry name" value="TRANSCRIPTION TERMINATION_ANTITERMINATION PROTEIN NUSA"/>
    <property type="match status" value="1"/>
</dbReference>
<dbReference type="Gene3D" id="2.40.50.140">
    <property type="entry name" value="Nucleic acid-binding proteins"/>
    <property type="match status" value="1"/>
</dbReference>
<evidence type="ECO:0000256" key="1">
    <source>
        <dbReference type="ARBA" id="ARBA00022472"/>
    </source>
</evidence>
<dbReference type="GO" id="GO:0005829">
    <property type="term" value="C:cytosol"/>
    <property type="evidence" value="ECO:0007669"/>
    <property type="project" value="TreeGrafter"/>
</dbReference>
<dbReference type="InterPro" id="IPR010213">
    <property type="entry name" value="TF_NusA"/>
</dbReference>
<dbReference type="GO" id="GO:0031564">
    <property type="term" value="P:transcription antitermination"/>
    <property type="evidence" value="ECO:0007669"/>
    <property type="project" value="UniProtKB-UniRule"/>
</dbReference>
<dbReference type="Gene3D" id="3.30.300.20">
    <property type="match status" value="2"/>
</dbReference>
<feature type="region of interest" description="Disordered" evidence="8">
    <location>
        <begin position="609"/>
        <end position="649"/>
    </location>
</feature>
<sequence length="681" mass="76020">MKSEFILAFNEICEARGLPKEDVFEALKTALVSAYRRDSNLSSNQMVTVEIDPRTGEPTIFTEKEVVDDVFDNRTEVTIVAAHKEGHTDAQLGDVVMVDSTTESFGRIAAQTAKQVLLQRVREAEREHLFEDFSGREGELVNGTVQSISGQHITIGLGRTEAILPKSQQVQGERYRAHDKIRVYVLEVRRTNRGPQIVVSRNHRNLLRRLLELEVPEIYNGQVDIKSIAREAGQRSKVAVQALQHGVDPVGACVGMRGVRIQSIVRELNDEKIDVIEWDGDQRVFIAKALSPARVSHVFLEEHPEEGKTAVVIVPDDQLSLAIGREGQNARLAAKLTGWRIDIKNLTEAASESLNNLEHPTADPRIATDQTLINQVRVILDKKQMGRPITAEDYMALDRMVAGVEGRIIAQRAQQYEVVRKERAELRKRVPEAAWQQPLDVLDLPGRIHNLLLDTNVNTVGDLMYVLEMGDDYFLKLRGLGDKALETVKETLSAYQMAQIAAVMAAETGEIAPDGAVAPDDEAAPEMAEEEIVLIAEVPLVEREVEVEDMVTTVPDLDFAEADEELLYEDEEVEEEGIAGVLEPDEVEPEVEEMLAPLDDLSQTIFVQEEKPAKPAPKKKPGVVVVRPTTDESAAAEEEAKRKKRKGQPLVYNEELDRVVVDRKRKGGKHVDTWVDEDLDL</sequence>
<feature type="domain" description="S1 motif" evidence="9">
    <location>
        <begin position="138"/>
        <end position="202"/>
    </location>
</feature>
<evidence type="ECO:0000313" key="11">
    <source>
        <dbReference type="Proteomes" id="UP000215027"/>
    </source>
</evidence>
<dbReference type="Gene3D" id="3.30.1480.10">
    <property type="entry name" value="NusA, N-terminal domain"/>
    <property type="match status" value="1"/>
</dbReference>
<dbReference type="SMART" id="SM00322">
    <property type="entry name" value="KH"/>
    <property type="match status" value="2"/>
</dbReference>
<dbReference type="InterPro" id="IPR030842">
    <property type="entry name" value="TF_NusA_bacterial"/>
</dbReference>
<dbReference type="HAMAP" id="MF_00945_B">
    <property type="entry name" value="NusA_B"/>
    <property type="match status" value="1"/>
</dbReference>
<dbReference type="CDD" id="cd22529">
    <property type="entry name" value="KH-II_NusA_rpt2"/>
    <property type="match status" value="1"/>
</dbReference>
<dbReference type="InterPro" id="IPR013735">
    <property type="entry name" value="TF_NusA_N"/>
</dbReference>
<dbReference type="KEGG" id="pbf:CFX0092_A2097"/>
<dbReference type="GO" id="GO:0003899">
    <property type="term" value="F:DNA-directed RNA polymerase activity"/>
    <property type="evidence" value="ECO:0007669"/>
    <property type="project" value="InterPro"/>
</dbReference>
<dbReference type="Proteomes" id="UP000215027">
    <property type="component" value="Chromosome I"/>
</dbReference>
<evidence type="ECO:0000259" key="9">
    <source>
        <dbReference type="PROSITE" id="PS50126"/>
    </source>
</evidence>
<evidence type="ECO:0000256" key="3">
    <source>
        <dbReference type="ARBA" id="ARBA00022814"/>
    </source>
</evidence>
<keyword evidence="1 7" id="KW-0806">Transcription termination</keyword>
<dbReference type="InterPro" id="IPR015946">
    <property type="entry name" value="KH_dom-like_a/b"/>
</dbReference>
<dbReference type="InterPro" id="IPR058582">
    <property type="entry name" value="KH_NusA_2nd"/>
</dbReference>
<dbReference type="PANTHER" id="PTHR22648">
    <property type="entry name" value="TRANSCRIPTION TERMINATION FACTOR NUSA"/>
    <property type="match status" value="1"/>
</dbReference>
<dbReference type="GO" id="GO:0003723">
    <property type="term" value="F:RNA binding"/>
    <property type="evidence" value="ECO:0007669"/>
    <property type="project" value="UniProtKB-UniRule"/>
</dbReference>
<dbReference type="Pfam" id="PF08529">
    <property type="entry name" value="NusA_N"/>
    <property type="match status" value="1"/>
</dbReference>
<dbReference type="Pfam" id="PF03118">
    <property type="entry name" value="RNA_pol_A_CTD"/>
    <property type="match status" value="1"/>
</dbReference>
<dbReference type="Pfam" id="PF13184">
    <property type="entry name" value="KH_NusA_1st"/>
    <property type="match status" value="1"/>
</dbReference>
<evidence type="ECO:0000256" key="6">
    <source>
        <dbReference type="ARBA" id="ARBA00023163"/>
    </source>
</evidence>
<dbReference type="InterPro" id="IPR003029">
    <property type="entry name" value="S1_domain"/>
</dbReference>
<comment type="similarity">
    <text evidence="7">Belongs to the NusA family.</text>
</comment>
<dbReference type="SUPFAM" id="SSF54814">
    <property type="entry name" value="Prokaryotic type KH domain (KH-domain type II)"/>
    <property type="match status" value="2"/>
</dbReference>
<evidence type="ECO:0000256" key="7">
    <source>
        <dbReference type="HAMAP-Rule" id="MF_00945"/>
    </source>
</evidence>
<dbReference type="GO" id="GO:0003700">
    <property type="term" value="F:DNA-binding transcription factor activity"/>
    <property type="evidence" value="ECO:0007669"/>
    <property type="project" value="InterPro"/>
</dbReference>
<keyword evidence="4 7" id="KW-0694">RNA-binding</keyword>
<dbReference type="SMART" id="SM00316">
    <property type="entry name" value="S1"/>
    <property type="match status" value="1"/>
</dbReference>
<dbReference type="SUPFAM" id="SSF69705">
    <property type="entry name" value="Transcription factor NusA, N-terminal domain"/>
    <property type="match status" value="1"/>
</dbReference>
<dbReference type="Pfam" id="PF00575">
    <property type="entry name" value="S1"/>
    <property type="match status" value="1"/>
</dbReference>
<evidence type="ECO:0000313" key="10">
    <source>
        <dbReference type="EMBL" id="CUS03975.2"/>
    </source>
</evidence>
<dbReference type="Pfam" id="PF26594">
    <property type="entry name" value="KH_NusA_2nd"/>
    <property type="match status" value="1"/>
</dbReference>
<dbReference type="NCBIfam" id="TIGR01953">
    <property type="entry name" value="NusA"/>
    <property type="match status" value="1"/>
</dbReference>
<dbReference type="InterPro" id="IPR004087">
    <property type="entry name" value="KH_dom"/>
</dbReference>
<dbReference type="InterPro" id="IPR036555">
    <property type="entry name" value="NusA_N_sf"/>
</dbReference>
<keyword evidence="11" id="KW-1185">Reference proteome</keyword>
<keyword evidence="2 7" id="KW-0963">Cytoplasm</keyword>
<dbReference type="GO" id="GO:0006353">
    <property type="term" value="P:DNA-templated transcription termination"/>
    <property type="evidence" value="ECO:0007669"/>
    <property type="project" value="UniProtKB-UniRule"/>
</dbReference>
<keyword evidence="5 7" id="KW-0805">Transcription regulation</keyword>
<dbReference type="FunFam" id="3.30.300.20:FF:000005">
    <property type="entry name" value="Transcription termination/antitermination protein NusA"/>
    <property type="match status" value="1"/>
</dbReference>
<accession>A0A160T572</accession>
<evidence type="ECO:0000256" key="2">
    <source>
        <dbReference type="ARBA" id="ARBA00022490"/>
    </source>
</evidence>